<feature type="transmembrane region" description="Helical" evidence="1">
    <location>
        <begin position="122"/>
        <end position="143"/>
    </location>
</feature>
<evidence type="ECO:0000313" key="4">
    <source>
        <dbReference type="Proteomes" id="UP000198534"/>
    </source>
</evidence>
<dbReference type="STRING" id="1048340.SAMN05444487_1041"/>
<accession>A0A1H2U4F3</accession>
<dbReference type="OrthoDB" id="4822551at2"/>
<dbReference type="Proteomes" id="UP000198534">
    <property type="component" value="Unassembled WGS sequence"/>
</dbReference>
<keyword evidence="1" id="KW-0472">Membrane</keyword>
<sequence>MELTFNPLFSIPILLIYLSFAFLTKWGKRHSLGGHLLHLSFILYLIVIVALTFFPIPLDHSGSSYNITKNSWVPFHSTKDILRYASPKFALTQVGGNLALFLPFGFMLPWISPWWNHLPRTILLSFGIALGIEFLQLTITLSVHTNYRSFDVDDIGLNTIGALLGALLYRLIPTKRIHKEIDTPMAEAEWDS</sequence>
<name>A0A1H2U4F3_9BACL</name>
<feature type="transmembrane region" description="Helical" evidence="1">
    <location>
        <begin position="36"/>
        <end position="56"/>
    </location>
</feature>
<keyword evidence="1" id="KW-1133">Transmembrane helix</keyword>
<evidence type="ECO:0000259" key="2">
    <source>
        <dbReference type="Pfam" id="PF04892"/>
    </source>
</evidence>
<keyword evidence="4" id="KW-1185">Reference proteome</keyword>
<dbReference type="RefSeq" id="WP_091737078.1">
    <property type="nucleotide sequence ID" value="NZ_FNNQ01000004.1"/>
</dbReference>
<reference evidence="3 4" key="1">
    <citation type="submission" date="2016-10" db="EMBL/GenBank/DDBJ databases">
        <authorList>
            <person name="de Groot N.N."/>
        </authorList>
    </citation>
    <scope>NUCLEOTIDE SEQUENCE [LARGE SCALE GENOMIC DNA]</scope>
    <source>
        <strain evidence="3 4">DSM 45610</strain>
    </source>
</reference>
<feature type="transmembrane region" description="Helical" evidence="1">
    <location>
        <begin position="89"/>
        <end position="110"/>
    </location>
</feature>
<evidence type="ECO:0000313" key="3">
    <source>
        <dbReference type="EMBL" id="SDW51092.1"/>
    </source>
</evidence>
<keyword evidence="1" id="KW-0812">Transmembrane</keyword>
<gene>
    <name evidence="3" type="ORF">SAMN05444487_1041</name>
</gene>
<dbReference type="InterPro" id="IPR053150">
    <property type="entry name" value="Teicoplanin_resist-assoc"/>
</dbReference>
<feature type="transmembrane region" description="Helical" evidence="1">
    <location>
        <begin position="155"/>
        <end position="172"/>
    </location>
</feature>
<dbReference type="PANTHER" id="PTHR36834:SF1">
    <property type="entry name" value="INTEGRAL MEMBRANE PROTEIN"/>
    <property type="match status" value="1"/>
</dbReference>
<dbReference type="InterPro" id="IPR006976">
    <property type="entry name" value="VanZ-like"/>
</dbReference>
<evidence type="ECO:0000256" key="1">
    <source>
        <dbReference type="SAM" id="Phobius"/>
    </source>
</evidence>
<protein>
    <submittedName>
        <fullName evidence="3">Glycopeptide antibiotics resistance protein</fullName>
    </submittedName>
</protein>
<dbReference type="PANTHER" id="PTHR36834">
    <property type="entry name" value="MEMBRANE PROTEIN-RELATED"/>
    <property type="match status" value="1"/>
</dbReference>
<feature type="domain" description="VanZ-like" evidence="2">
    <location>
        <begin position="41"/>
        <end position="172"/>
    </location>
</feature>
<dbReference type="AlphaFoldDB" id="A0A1H2U4F3"/>
<proteinExistence type="predicted"/>
<organism evidence="3 4">
    <name type="scientific">Marininema mesophilum</name>
    <dbReference type="NCBI Taxonomy" id="1048340"/>
    <lineage>
        <taxon>Bacteria</taxon>
        <taxon>Bacillati</taxon>
        <taxon>Bacillota</taxon>
        <taxon>Bacilli</taxon>
        <taxon>Bacillales</taxon>
        <taxon>Thermoactinomycetaceae</taxon>
        <taxon>Marininema</taxon>
    </lineage>
</organism>
<feature type="transmembrane region" description="Helical" evidence="1">
    <location>
        <begin position="6"/>
        <end position="24"/>
    </location>
</feature>
<dbReference type="EMBL" id="FNNQ01000004">
    <property type="protein sequence ID" value="SDW51092.1"/>
    <property type="molecule type" value="Genomic_DNA"/>
</dbReference>
<dbReference type="Pfam" id="PF04892">
    <property type="entry name" value="VanZ"/>
    <property type="match status" value="1"/>
</dbReference>